<proteinExistence type="predicted"/>
<organism evidence="1">
    <name type="scientific">Myoviridae sp. ctLnO19</name>
    <dbReference type="NCBI Taxonomy" id="2825085"/>
    <lineage>
        <taxon>Viruses</taxon>
        <taxon>Duplodnaviria</taxon>
        <taxon>Heunggongvirae</taxon>
        <taxon>Uroviricota</taxon>
        <taxon>Caudoviricetes</taxon>
    </lineage>
</organism>
<dbReference type="EMBL" id="BK015301">
    <property type="protein sequence ID" value="DAE00251.1"/>
    <property type="molecule type" value="Genomic_DNA"/>
</dbReference>
<sequence length="363" mass="43192">MFNLIGIKSRFQNPRLYKLGFANRLLDRRLQRALNWYRNNYYYVQSNHVLYKLIQSFSTPKALPDEYVETYIYNRAFKHGNAFGFTSDRAIGKLFYGNFYGINSTEVIVQVDNNWKWENIKSNWSEMAPVRILRHNQTHFSFNLLTHKNYVESPGLSIIEIDINLLHMQYLAWYRHHKKIKMVNPSHEVPDVGYFLGMVVLPNALASHFNQVIINQHCLMTDEFMPKTIDYVGTSFYINSNFREAEDNIKSVFELCRKNSFNIQTYCDNIIGVDDVSARDFNDTSQTFLTRNNKWVYLLACSRFIKHCLMTPAREDRLVNKEYVVRMKYELQQVINGKVFNDYKIAELKPYYTEEIEYLKNMY</sequence>
<accession>A0A8S5P1B8</accession>
<reference evidence="1" key="1">
    <citation type="journal article" date="2021" name="Proc. Natl. Acad. Sci. U.S.A.">
        <title>A Catalog of Tens of Thousands of Viruses from Human Metagenomes Reveals Hidden Associations with Chronic Diseases.</title>
        <authorList>
            <person name="Tisza M.J."/>
            <person name="Buck C.B."/>
        </authorList>
    </citation>
    <scope>NUCLEOTIDE SEQUENCE</scope>
    <source>
        <strain evidence="1">CtLnO19</strain>
    </source>
</reference>
<protein>
    <submittedName>
        <fullName evidence="1">Uncharacterized protein</fullName>
    </submittedName>
</protein>
<evidence type="ECO:0000313" key="1">
    <source>
        <dbReference type="EMBL" id="DAE00251.1"/>
    </source>
</evidence>
<name>A0A8S5P1B8_9CAUD</name>